<protein>
    <submittedName>
        <fullName evidence="2">2-hydroxyacyl-CoA dehydratase</fullName>
    </submittedName>
</protein>
<name>A0A932FVH3_UNCTE</name>
<dbReference type="EMBL" id="JACPRF010000003">
    <property type="protein sequence ID" value="MBI2875262.1"/>
    <property type="molecule type" value="Genomic_DNA"/>
</dbReference>
<evidence type="ECO:0000313" key="3">
    <source>
        <dbReference type="Proteomes" id="UP000769766"/>
    </source>
</evidence>
<dbReference type="Pfam" id="PF06050">
    <property type="entry name" value="HGD-D"/>
    <property type="match status" value="1"/>
</dbReference>
<dbReference type="AlphaFoldDB" id="A0A932FVH3"/>
<reference evidence="2" key="1">
    <citation type="submission" date="2020-07" db="EMBL/GenBank/DDBJ databases">
        <title>Huge and variable diversity of episymbiotic CPR bacteria and DPANN archaea in groundwater ecosystems.</title>
        <authorList>
            <person name="He C.Y."/>
            <person name="Keren R."/>
            <person name="Whittaker M."/>
            <person name="Farag I.F."/>
            <person name="Doudna J."/>
            <person name="Cate J.H.D."/>
            <person name="Banfield J.F."/>
        </authorList>
    </citation>
    <scope>NUCLEOTIDE SEQUENCE</scope>
    <source>
        <strain evidence="2">NC_groundwater_672_Ag_B-0.1um_62_36</strain>
    </source>
</reference>
<feature type="non-terminal residue" evidence="2">
    <location>
        <position position="1"/>
    </location>
</feature>
<evidence type="ECO:0000313" key="2">
    <source>
        <dbReference type="EMBL" id="MBI2875262.1"/>
    </source>
</evidence>
<organism evidence="2 3">
    <name type="scientific">Tectimicrobiota bacterium</name>
    <dbReference type="NCBI Taxonomy" id="2528274"/>
    <lineage>
        <taxon>Bacteria</taxon>
        <taxon>Pseudomonadati</taxon>
        <taxon>Nitrospinota/Tectimicrobiota group</taxon>
        <taxon>Candidatus Tectimicrobiota</taxon>
    </lineage>
</organism>
<dbReference type="PANTHER" id="PTHR30548:SF1">
    <property type="entry name" value="DEHYDRATASE SUBUNIT MJ0007-RELATED"/>
    <property type="match status" value="1"/>
</dbReference>
<gene>
    <name evidence="2" type="ORF">HYY20_00080</name>
</gene>
<comment type="caution">
    <text evidence="2">The sequence shown here is derived from an EMBL/GenBank/DDBJ whole genome shotgun (WGS) entry which is preliminary data.</text>
</comment>
<evidence type="ECO:0000256" key="1">
    <source>
        <dbReference type="ARBA" id="ARBA00005806"/>
    </source>
</evidence>
<dbReference type="InterPro" id="IPR010327">
    <property type="entry name" value="FldB/FldC_alpha/beta"/>
</dbReference>
<dbReference type="PANTHER" id="PTHR30548">
    <property type="entry name" value="2-HYDROXYGLUTARYL-COA DEHYDRATASE, D-COMPONENT-RELATED"/>
    <property type="match status" value="1"/>
</dbReference>
<proteinExistence type="inferred from homology"/>
<accession>A0A932FVH3</accession>
<dbReference type="Proteomes" id="UP000769766">
    <property type="component" value="Unassembled WGS sequence"/>
</dbReference>
<comment type="similarity">
    <text evidence="1">Belongs to the FldB/FldC dehydratase alpha/beta subunit family.</text>
</comment>
<dbReference type="Gene3D" id="3.40.50.11900">
    <property type="match status" value="1"/>
</dbReference>
<sequence>LLADPLYLELIEAQGAVVVADELCTGSRYASPQLDLQGEPLEALSRGYLESVPCSRMMDRKRRFEAILRMVEECQVDGVIYSVLKFCQTYQYDFPHLESCLKERGIPLLKLEREYTLSGAGQMSSRVQAFLEMLSAL</sequence>